<dbReference type="Proteomes" id="UP000051326">
    <property type="component" value="Unassembled WGS sequence"/>
</dbReference>
<dbReference type="Pfam" id="PF17645">
    <property type="entry name" value="Amdase"/>
    <property type="match status" value="1"/>
</dbReference>
<dbReference type="EC" id="4.1.1.76" evidence="1"/>
<dbReference type="NCBIfam" id="TIGR02990">
    <property type="entry name" value="ectoine_eutA"/>
    <property type="match status" value="1"/>
</dbReference>
<dbReference type="STRING" id="1396826.PHA8399_01695"/>
<gene>
    <name evidence="1" type="ORF">PHA8399_01695</name>
</gene>
<keyword evidence="1" id="KW-0456">Lyase</keyword>
<sequence length="254" mass="27001">MALDIHATPSRVAARLDDRPVPKRIALIALATDHTSERDFARICDPDRVGVYVNRIEFENPTTRETLLQTGPRLSAAAAQILPGEAVDVVAYGCTAASIVLGNEAVAGYLNAAKPATPCVTPSSAAFDAFQALGARRVSLLTPYSPEVTDEMAQYFDAHGPEVVSAACLGLTDDRRMARISEDSIIEAGIAACDAGAEALFLSCTALRAAPCVQRIEDRLGKPVVSSNQAMVWRCLRLAGITDAVPGYGRLFEL</sequence>
<organism evidence="1 2">
    <name type="scientific">Leisingera aquaemixtae</name>
    <dbReference type="NCBI Taxonomy" id="1396826"/>
    <lineage>
        <taxon>Bacteria</taxon>
        <taxon>Pseudomonadati</taxon>
        <taxon>Pseudomonadota</taxon>
        <taxon>Alphaproteobacteria</taxon>
        <taxon>Rhodobacterales</taxon>
        <taxon>Roseobacteraceae</taxon>
        <taxon>Leisingera</taxon>
    </lineage>
</organism>
<dbReference type="GO" id="GO:0047436">
    <property type="term" value="F:arylmalonate decarboxylase activity"/>
    <property type="evidence" value="ECO:0007669"/>
    <property type="project" value="UniProtKB-EC"/>
</dbReference>
<dbReference type="InterPro" id="IPR053714">
    <property type="entry name" value="Iso_Racemase_Enz_sf"/>
</dbReference>
<dbReference type="PANTHER" id="PTHR40267:SF1">
    <property type="entry name" value="BLR3294 PROTEIN"/>
    <property type="match status" value="1"/>
</dbReference>
<accession>A0A0P1H957</accession>
<name>A0A0P1H957_9RHOB</name>
<dbReference type="EMBL" id="CYSR01000020">
    <property type="protein sequence ID" value="CUH99573.1"/>
    <property type="molecule type" value="Genomic_DNA"/>
</dbReference>
<proteinExistence type="predicted"/>
<evidence type="ECO:0000313" key="2">
    <source>
        <dbReference type="Proteomes" id="UP000051326"/>
    </source>
</evidence>
<dbReference type="Gene3D" id="3.40.50.12500">
    <property type="match status" value="1"/>
</dbReference>
<dbReference type="RefSeq" id="WP_058285709.1">
    <property type="nucleotide sequence ID" value="NZ_CYSR01000020.1"/>
</dbReference>
<evidence type="ECO:0000313" key="1">
    <source>
        <dbReference type="EMBL" id="CUH99573.1"/>
    </source>
</evidence>
<dbReference type="AlphaFoldDB" id="A0A0P1H957"/>
<dbReference type="InterPro" id="IPR026286">
    <property type="entry name" value="MaiA/AMDase"/>
</dbReference>
<protein>
    <submittedName>
        <fullName evidence="1">Arylmalonate decarboxylase</fullName>
        <ecNumber evidence="1">4.1.1.76</ecNumber>
    </submittedName>
</protein>
<dbReference type="InterPro" id="IPR014332">
    <property type="entry name" value="Ectoine_EutA"/>
</dbReference>
<dbReference type="PIRSF" id="PIRSF015736">
    <property type="entry name" value="MI"/>
    <property type="match status" value="1"/>
</dbReference>
<reference evidence="1 2" key="1">
    <citation type="submission" date="2015-09" db="EMBL/GenBank/DDBJ databases">
        <authorList>
            <consortium name="Swine Surveillance"/>
        </authorList>
    </citation>
    <scope>NUCLEOTIDE SEQUENCE [LARGE SCALE GENOMIC DNA]</scope>
    <source>
        <strain evidence="1 2">CECT 8399</strain>
    </source>
</reference>
<dbReference type="PANTHER" id="PTHR40267">
    <property type="entry name" value="BLR3294 PROTEIN"/>
    <property type="match status" value="1"/>
</dbReference>